<keyword evidence="11" id="KW-1185">Reference proteome</keyword>
<dbReference type="EMBL" id="JACJPW010000018">
    <property type="protein sequence ID" value="MBD2181255.1"/>
    <property type="molecule type" value="Genomic_DNA"/>
</dbReference>
<evidence type="ECO:0000256" key="4">
    <source>
        <dbReference type="ARBA" id="ARBA00022723"/>
    </source>
</evidence>
<dbReference type="Gene3D" id="3.40.50.1010">
    <property type="entry name" value="5'-nuclease"/>
    <property type="match status" value="1"/>
</dbReference>
<comment type="caution">
    <text evidence="10">The sequence shown here is derived from an EMBL/GenBank/DDBJ whole genome shotgun (WGS) entry which is preliminary data.</text>
</comment>
<dbReference type="PANTHER" id="PTHR33653:SF1">
    <property type="entry name" value="RIBONUCLEASE VAPC2"/>
    <property type="match status" value="1"/>
</dbReference>
<comment type="function">
    <text evidence="8">Toxic component of a toxin-antitoxin (TA) system. An RNase.</text>
</comment>
<dbReference type="HAMAP" id="MF_00265">
    <property type="entry name" value="VapC_Nob1"/>
    <property type="match status" value="1"/>
</dbReference>
<evidence type="ECO:0000259" key="9">
    <source>
        <dbReference type="Pfam" id="PF01850"/>
    </source>
</evidence>
<dbReference type="CDD" id="cd18744">
    <property type="entry name" value="PIN_VapC4-5_FitB-like"/>
    <property type="match status" value="1"/>
</dbReference>
<dbReference type="RefSeq" id="WP_190464020.1">
    <property type="nucleotide sequence ID" value="NZ_JACJPW010000018.1"/>
</dbReference>
<evidence type="ECO:0000313" key="11">
    <source>
        <dbReference type="Proteomes" id="UP000641646"/>
    </source>
</evidence>
<dbReference type="EC" id="3.1.-.-" evidence="8"/>
<sequence length="134" mass="14811">MAQVILDTDILSAIMRQNPIVITKATEYLAEQSRFTFSIITRYEILRGLKAKGATKQISLFNNFCAKNIVLPLTDEIVIKAADIYADLKKRGLPTGDADILIAASALVLGVAVVTNNQAHFQRIPDLQVLNWLN</sequence>
<keyword evidence="4 8" id="KW-0479">Metal-binding</keyword>
<dbReference type="PANTHER" id="PTHR33653">
    <property type="entry name" value="RIBONUCLEASE VAPC2"/>
    <property type="match status" value="1"/>
</dbReference>
<feature type="binding site" evidence="8">
    <location>
        <position position="7"/>
    </location>
    <ligand>
        <name>Mg(2+)</name>
        <dbReference type="ChEBI" id="CHEBI:18420"/>
    </ligand>
</feature>
<gene>
    <name evidence="8" type="primary">vapC</name>
    <name evidence="10" type="ORF">H6G03_09085</name>
</gene>
<keyword evidence="5 8" id="KW-0378">Hydrolase</keyword>
<organism evidence="10 11">
    <name type="scientific">Aerosakkonema funiforme FACHB-1375</name>
    <dbReference type="NCBI Taxonomy" id="2949571"/>
    <lineage>
        <taxon>Bacteria</taxon>
        <taxon>Bacillati</taxon>
        <taxon>Cyanobacteriota</taxon>
        <taxon>Cyanophyceae</taxon>
        <taxon>Oscillatoriophycideae</taxon>
        <taxon>Aerosakkonematales</taxon>
        <taxon>Aerosakkonemataceae</taxon>
        <taxon>Aerosakkonema</taxon>
    </lineage>
</organism>
<evidence type="ECO:0000256" key="6">
    <source>
        <dbReference type="ARBA" id="ARBA00022842"/>
    </source>
</evidence>
<evidence type="ECO:0000313" key="10">
    <source>
        <dbReference type="EMBL" id="MBD2181255.1"/>
    </source>
</evidence>
<dbReference type="Proteomes" id="UP000641646">
    <property type="component" value="Unassembled WGS sequence"/>
</dbReference>
<evidence type="ECO:0000256" key="3">
    <source>
        <dbReference type="ARBA" id="ARBA00022722"/>
    </source>
</evidence>
<keyword evidence="6 8" id="KW-0460">Magnesium</keyword>
<evidence type="ECO:0000256" key="8">
    <source>
        <dbReference type="HAMAP-Rule" id="MF_00265"/>
    </source>
</evidence>
<dbReference type="GO" id="GO:0090729">
    <property type="term" value="F:toxin activity"/>
    <property type="evidence" value="ECO:0007669"/>
    <property type="project" value="UniProtKB-KW"/>
</dbReference>
<evidence type="ECO:0000256" key="7">
    <source>
        <dbReference type="ARBA" id="ARBA00038093"/>
    </source>
</evidence>
<evidence type="ECO:0000256" key="2">
    <source>
        <dbReference type="ARBA" id="ARBA00022649"/>
    </source>
</evidence>
<dbReference type="AlphaFoldDB" id="A0A926VCM7"/>
<dbReference type="InterPro" id="IPR029060">
    <property type="entry name" value="PIN-like_dom_sf"/>
</dbReference>
<evidence type="ECO:0000256" key="1">
    <source>
        <dbReference type="ARBA" id="ARBA00001946"/>
    </source>
</evidence>
<reference evidence="10" key="2">
    <citation type="submission" date="2020-08" db="EMBL/GenBank/DDBJ databases">
        <authorList>
            <person name="Chen M."/>
            <person name="Teng W."/>
            <person name="Zhao L."/>
            <person name="Hu C."/>
            <person name="Zhou Y."/>
            <person name="Han B."/>
            <person name="Song L."/>
            <person name="Shu W."/>
        </authorList>
    </citation>
    <scope>NUCLEOTIDE SEQUENCE</scope>
    <source>
        <strain evidence="10">FACHB-1375</strain>
    </source>
</reference>
<proteinExistence type="inferred from homology"/>
<accession>A0A926VCM7</accession>
<dbReference type="InterPro" id="IPR022907">
    <property type="entry name" value="VapC_family"/>
</dbReference>
<comment type="cofactor">
    <cofactor evidence="1 8">
        <name>Mg(2+)</name>
        <dbReference type="ChEBI" id="CHEBI:18420"/>
    </cofactor>
</comment>
<dbReference type="InterPro" id="IPR050556">
    <property type="entry name" value="Type_II_TA_system_RNase"/>
</dbReference>
<dbReference type="InterPro" id="IPR002716">
    <property type="entry name" value="PIN_dom"/>
</dbReference>
<protein>
    <recommendedName>
        <fullName evidence="8">Ribonuclease VapC</fullName>
        <shortName evidence="8">RNase VapC</shortName>
        <ecNumber evidence="8">3.1.-.-</ecNumber>
    </recommendedName>
    <alternativeName>
        <fullName evidence="8">Toxin VapC</fullName>
    </alternativeName>
</protein>
<dbReference type="GO" id="GO:0004540">
    <property type="term" value="F:RNA nuclease activity"/>
    <property type="evidence" value="ECO:0007669"/>
    <property type="project" value="InterPro"/>
</dbReference>
<reference evidence="10" key="1">
    <citation type="journal article" date="2015" name="ISME J.">
        <title>Draft Genome Sequence of Streptomyces incarnatus NRRL8089, which Produces the Nucleoside Antibiotic Sinefungin.</title>
        <authorList>
            <person name="Oshima K."/>
            <person name="Hattori M."/>
            <person name="Shimizu H."/>
            <person name="Fukuda K."/>
            <person name="Nemoto M."/>
            <person name="Inagaki K."/>
            <person name="Tamura T."/>
        </authorList>
    </citation>
    <scope>NUCLEOTIDE SEQUENCE</scope>
    <source>
        <strain evidence="10">FACHB-1375</strain>
    </source>
</reference>
<dbReference type="SUPFAM" id="SSF88723">
    <property type="entry name" value="PIN domain-like"/>
    <property type="match status" value="1"/>
</dbReference>
<keyword evidence="3 8" id="KW-0540">Nuclease</keyword>
<feature type="binding site" evidence="8">
    <location>
        <position position="99"/>
    </location>
    <ligand>
        <name>Mg(2+)</name>
        <dbReference type="ChEBI" id="CHEBI:18420"/>
    </ligand>
</feature>
<dbReference type="GO" id="GO:0000287">
    <property type="term" value="F:magnesium ion binding"/>
    <property type="evidence" value="ECO:0007669"/>
    <property type="project" value="UniProtKB-UniRule"/>
</dbReference>
<dbReference type="Pfam" id="PF01850">
    <property type="entry name" value="PIN"/>
    <property type="match status" value="1"/>
</dbReference>
<comment type="similarity">
    <text evidence="7 8">Belongs to the PINc/VapC protein family.</text>
</comment>
<keyword evidence="8" id="KW-0800">Toxin</keyword>
<feature type="domain" description="PIN" evidence="9">
    <location>
        <begin position="4"/>
        <end position="125"/>
    </location>
</feature>
<dbReference type="GO" id="GO:0016787">
    <property type="term" value="F:hydrolase activity"/>
    <property type="evidence" value="ECO:0007669"/>
    <property type="project" value="UniProtKB-KW"/>
</dbReference>
<keyword evidence="2 8" id="KW-1277">Toxin-antitoxin system</keyword>
<name>A0A926VCM7_9CYAN</name>
<evidence type="ECO:0000256" key="5">
    <source>
        <dbReference type="ARBA" id="ARBA00022801"/>
    </source>
</evidence>